<keyword evidence="1" id="KW-0547">Nucleotide-binding</keyword>
<keyword evidence="2" id="KW-0378">Hydrolase</keyword>
<evidence type="ECO:0000313" key="6">
    <source>
        <dbReference type="Proteomes" id="UP000319449"/>
    </source>
</evidence>
<comment type="caution">
    <text evidence="5">The sequence shown here is derived from an EMBL/GenBank/DDBJ whole genome shotgun (WGS) entry which is preliminary data.</text>
</comment>
<feature type="domain" description="Carboxyltransferase" evidence="4">
    <location>
        <begin position="3"/>
        <end position="208"/>
    </location>
</feature>
<dbReference type="EMBL" id="VLLN01000009">
    <property type="protein sequence ID" value="TWJ19352.1"/>
    <property type="molecule type" value="Genomic_DNA"/>
</dbReference>
<dbReference type="InterPro" id="IPR010016">
    <property type="entry name" value="PxpB"/>
</dbReference>
<dbReference type="InterPro" id="IPR029000">
    <property type="entry name" value="Cyclophilin-like_dom_sf"/>
</dbReference>
<evidence type="ECO:0000256" key="1">
    <source>
        <dbReference type="ARBA" id="ARBA00022741"/>
    </source>
</evidence>
<proteinExistence type="predicted"/>
<gene>
    <name evidence="5" type="ORF">JN12_01765</name>
</gene>
<organism evidence="5 6">
    <name type="scientific">Geobacter argillaceus</name>
    <dbReference type="NCBI Taxonomy" id="345631"/>
    <lineage>
        <taxon>Bacteria</taxon>
        <taxon>Pseudomonadati</taxon>
        <taxon>Thermodesulfobacteriota</taxon>
        <taxon>Desulfuromonadia</taxon>
        <taxon>Geobacterales</taxon>
        <taxon>Geobacteraceae</taxon>
        <taxon>Geobacter</taxon>
    </lineage>
</organism>
<evidence type="ECO:0000256" key="2">
    <source>
        <dbReference type="ARBA" id="ARBA00022801"/>
    </source>
</evidence>
<keyword evidence="3" id="KW-0067">ATP-binding</keyword>
<dbReference type="SUPFAM" id="SSF50891">
    <property type="entry name" value="Cyclophilin-like"/>
    <property type="match status" value="1"/>
</dbReference>
<evidence type="ECO:0000256" key="3">
    <source>
        <dbReference type="ARBA" id="ARBA00022840"/>
    </source>
</evidence>
<evidence type="ECO:0000313" key="5">
    <source>
        <dbReference type="EMBL" id="TWJ19352.1"/>
    </source>
</evidence>
<dbReference type="InterPro" id="IPR003833">
    <property type="entry name" value="CT_C_D"/>
</dbReference>
<dbReference type="Gene3D" id="2.40.100.10">
    <property type="entry name" value="Cyclophilin-like"/>
    <property type="match status" value="1"/>
</dbReference>
<dbReference type="PANTHER" id="PTHR34698:SF2">
    <property type="entry name" value="5-OXOPROLINASE SUBUNIT B"/>
    <property type="match status" value="1"/>
</dbReference>
<dbReference type="RefSeq" id="WP_145021399.1">
    <property type="nucleotide sequence ID" value="NZ_VLLN01000009.1"/>
</dbReference>
<reference evidence="5 6" key="1">
    <citation type="submission" date="2019-07" db="EMBL/GenBank/DDBJ databases">
        <title>Genomic Encyclopedia of Archaeal and Bacterial Type Strains, Phase II (KMG-II): from individual species to whole genera.</title>
        <authorList>
            <person name="Goeker M."/>
        </authorList>
    </citation>
    <scope>NUCLEOTIDE SEQUENCE [LARGE SCALE GENOMIC DNA]</scope>
    <source>
        <strain evidence="5 6">ATCC BAA-1139</strain>
    </source>
</reference>
<dbReference type="Gene3D" id="3.30.1360.40">
    <property type="match status" value="1"/>
</dbReference>
<dbReference type="SUPFAM" id="SSF160467">
    <property type="entry name" value="PH0987 N-terminal domain-like"/>
    <property type="match status" value="1"/>
</dbReference>
<dbReference type="SMART" id="SM00796">
    <property type="entry name" value="AHS1"/>
    <property type="match status" value="1"/>
</dbReference>
<dbReference type="PANTHER" id="PTHR34698">
    <property type="entry name" value="5-OXOPROLINASE SUBUNIT B"/>
    <property type="match status" value="1"/>
</dbReference>
<sequence>MEPRFLPLGDSAITIEFGDRIDQALVASVAALDERLSREKKAGRLAGIIETMPTYRSLTVIFDPGLLSWNSLQARVTELLSESLDGETRPANRWRLPVCYGSEYGLDLEHAAVSSGLTRAEVVELHVSQTYTVYMIGFLPGFPFMGDVVSALHMPRLREPRTRVPAGSVAITGQQTAIYPWESPGGWNIIGRCPLPLFDAHRPQPALLGTGDLVNFEIVSPDRYEELASAVREHALDFGQFRLQGESI</sequence>
<protein>
    <submittedName>
        <fullName evidence="5">KipI family sensor histidine kinase inhibitor</fullName>
    </submittedName>
</protein>
<dbReference type="GO" id="GO:0016787">
    <property type="term" value="F:hydrolase activity"/>
    <property type="evidence" value="ECO:0007669"/>
    <property type="project" value="UniProtKB-KW"/>
</dbReference>
<dbReference type="GO" id="GO:0005524">
    <property type="term" value="F:ATP binding"/>
    <property type="evidence" value="ECO:0007669"/>
    <property type="project" value="UniProtKB-KW"/>
</dbReference>
<dbReference type="OrthoDB" id="9768696at2"/>
<dbReference type="Pfam" id="PF02682">
    <property type="entry name" value="CT_C_D"/>
    <property type="match status" value="1"/>
</dbReference>
<dbReference type="AlphaFoldDB" id="A0A562VNH5"/>
<evidence type="ECO:0000259" key="4">
    <source>
        <dbReference type="SMART" id="SM00796"/>
    </source>
</evidence>
<name>A0A562VNH5_9BACT</name>
<dbReference type="Proteomes" id="UP000319449">
    <property type="component" value="Unassembled WGS sequence"/>
</dbReference>
<keyword evidence="6" id="KW-1185">Reference proteome</keyword>
<accession>A0A562VNH5</accession>
<dbReference type="NCBIfam" id="TIGR00370">
    <property type="entry name" value="5-oxoprolinase subunit PxpB"/>
    <property type="match status" value="1"/>
</dbReference>